<dbReference type="Proteomes" id="UP000317835">
    <property type="component" value="Chromosome"/>
</dbReference>
<dbReference type="KEGG" id="tpla:ElP_34280"/>
<organism evidence="1 2">
    <name type="scientific">Tautonia plasticadhaerens</name>
    <dbReference type="NCBI Taxonomy" id="2527974"/>
    <lineage>
        <taxon>Bacteria</taxon>
        <taxon>Pseudomonadati</taxon>
        <taxon>Planctomycetota</taxon>
        <taxon>Planctomycetia</taxon>
        <taxon>Isosphaerales</taxon>
        <taxon>Isosphaeraceae</taxon>
        <taxon>Tautonia</taxon>
    </lineage>
</organism>
<keyword evidence="2" id="KW-1185">Reference proteome</keyword>
<dbReference type="RefSeq" id="WP_145271180.1">
    <property type="nucleotide sequence ID" value="NZ_CP036426.1"/>
</dbReference>
<sequence length="203" mass="22841">MSWAIEELAIAAESERADGVAMMNRRESRRASDRIVAELLEEHGESEMARRFRTDPKSYARRREVGRRFFFGASGSEPPEDAGWLAGFVEAVSSGLLTDPVTGKLGVRYREEGGFWEISVYPLPADAVDRTIDGPARSRGLAWDIEILRSLFDRIDGLGWYASCVDEAESPYLWLEGGYRDHEVFLRLLPGKPDLVEPGETDR</sequence>
<name>A0A518H3U8_9BACT</name>
<dbReference type="EMBL" id="CP036426">
    <property type="protein sequence ID" value="QDV35525.1"/>
    <property type="molecule type" value="Genomic_DNA"/>
</dbReference>
<gene>
    <name evidence="1" type="ORF">ElP_34280</name>
</gene>
<dbReference type="AlphaFoldDB" id="A0A518H3U8"/>
<dbReference type="OrthoDB" id="215530at2"/>
<evidence type="ECO:0000313" key="1">
    <source>
        <dbReference type="EMBL" id="QDV35525.1"/>
    </source>
</evidence>
<protein>
    <submittedName>
        <fullName evidence="1">Uncharacterized protein</fullName>
    </submittedName>
</protein>
<proteinExistence type="predicted"/>
<evidence type="ECO:0000313" key="2">
    <source>
        <dbReference type="Proteomes" id="UP000317835"/>
    </source>
</evidence>
<reference evidence="1 2" key="1">
    <citation type="submission" date="2019-02" db="EMBL/GenBank/DDBJ databases">
        <title>Deep-cultivation of Planctomycetes and their phenomic and genomic characterization uncovers novel biology.</title>
        <authorList>
            <person name="Wiegand S."/>
            <person name="Jogler M."/>
            <person name="Boedeker C."/>
            <person name="Pinto D."/>
            <person name="Vollmers J."/>
            <person name="Rivas-Marin E."/>
            <person name="Kohn T."/>
            <person name="Peeters S.H."/>
            <person name="Heuer A."/>
            <person name="Rast P."/>
            <person name="Oberbeckmann S."/>
            <person name="Bunk B."/>
            <person name="Jeske O."/>
            <person name="Meyerdierks A."/>
            <person name="Storesund J.E."/>
            <person name="Kallscheuer N."/>
            <person name="Luecker S."/>
            <person name="Lage O.M."/>
            <person name="Pohl T."/>
            <person name="Merkel B.J."/>
            <person name="Hornburger P."/>
            <person name="Mueller R.-W."/>
            <person name="Bruemmer F."/>
            <person name="Labrenz M."/>
            <person name="Spormann A.M."/>
            <person name="Op den Camp H."/>
            <person name="Overmann J."/>
            <person name="Amann R."/>
            <person name="Jetten M.S.M."/>
            <person name="Mascher T."/>
            <person name="Medema M.H."/>
            <person name="Devos D.P."/>
            <person name="Kaster A.-K."/>
            <person name="Ovreas L."/>
            <person name="Rohde M."/>
            <person name="Galperin M.Y."/>
            <person name="Jogler C."/>
        </authorList>
    </citation>
    <scope>NUCLEOTIDE SEQUENCE [LARGE SCALE GENOMIC DNA]</scope>
    <source>
        <strain evidence="1 2">ElP</strain>
    </source>
</reference>
<accession>A0A518H3U8</accession>